<protein>
    <recommendedName>
        <fullName evidence="4">Secreted protein</fullName>
    </recommendedName>
</protein>
<evidence type="ECO:0000256" key="1">
    <source>
        <dbReference type="SAM" id="SignalP"/>
    </source>
</evidence>
<organism evidence="2 3">
    <name type="scientific">Sphagnum jensenii</name>
    <dbReference type="NCBI Taxonomy" id="128206"/>
    <lineage>
        <taxon>Eukaryota</taxon>
        <taxon>Viridiplantae</taxon>
        <taxon>Streptophyta</taxon>
        <taxon>Embryophyta</taxon>
        <taxon>Bryophyta</taxon>
        <taxon>Sphagnophytina</taxon>
        <taxon>Sphagnopsida</taxon>
        <taxon>Sphagnales</taxon>
        <taxon>Sphagnaceae</taxon>
        <taxon>Sphagnum</taxon>
    </lineage>
</organism>
<name>A0ABP0ZYQ7_9BRYO</name>
<reference evidence="2" key="1">
    <citation type="submission" date="2024-03" db="EMBL/GenBank/DDBJ databases">
        <authorList>
            <consortium name="ELIXIR-Norway"/>
            <consortium name="Elixir Norway"/>
        </authorList>
    </citation>
    <scope>NUCLEOTIDE SEQUENCE</scope>
</reference>
<accession>A0ABP0ZYQ7</accession>
<dbReference type="EMBL" id="CAXHBF010000099">
    <property type="protein sequence ID" value="CAK9855112.1"/>
    <property type="molecule type" value="Genomic_DNA"/>
</dbReference>
<evidence type="ECO:0000313" key="2">
    <source>
        <dbReference type="EMBL" id="CAK9855112.1"/>
    </source>
</evidence>
<dbReference type="Proteomes" id="UP001497522">
    <property type="component" value="Unassembled WGS sequence"/>
</dbReference>
<evidence type="ECO:0008006" key="4">
    <source>
        <dbReference type="Google" id="ProtNLM"/>
    </source>
</evidence>
<feature type="chain" id="PRO_5046925125" description="Secreted protein" evidence="1">
    <location>
        <begin position="18"/>
        <end position="72"/>
    </location>
</feature>
<keyword evidence="1" id="KW-0732">Signal</keyword>
<evidence type="ECO:0000313" key="3">
    <source>
        <dbReference type="Proteomes" id="UP001497522"/>
    </source>
</evidence>
<gene>
    <name evidence="2" type="ORF">CSSPJE1EN2_LOCUS25044</name>
</gene>
<sequence>MQLAFLPVQLLLTLALAITALQTDLLPQEFLYLFELNSWLFVAILCMLQQYPEPPLSTEACAQCTTHKQHKP</sequence>
<keyword evidence="3" id="KW-1185">Reference proteome</keyword>
<feature type="signal peptide" evidence="1">
    <location>
        <begin position="1"/>
        <end position="17"/>
    </location>
</feature>
<comment type="caution">
    <text evidence="2">The sequence shown here is derived from an EMBL/GenBank/DDBJ whole genome shotgun (WGS) entry which is preliminary data.</text>
</comment>
<proteinExistence type="predicted"/>